<feature type="transmembrane region" description="Helical" evidence="7">
    <location>
        <begin position="171"/>
        <end position="197"/>
    </location>
</feature>
<feature type="domain" description="ABC transmembrane type-1" evidence="8">
    <location>
        <begin position="82"/>
        <end position="300"/>
    </location>
</feature>
<feature type="transmembrane region" description="Helical" evidence="7">
    <location>
        <begin position="118"/>
        <end position="140"/>
    </location>
</feature>
<proteinExistence type="inferred from homology"/>
<organism evidence="9 10">
    <name type="scientific">Nesterenkonia cremea</name>
    <dbReference type="NCBI Taxonomy" id="1882340"/>
    <lineage>
        <taxon>Bacteria</taxon>
        <taxon>Bacillati</taxon>
        <taxon>Actinomycetota</taxon>
        <taxon>Actinomycetes</taxon>
        <taxon>Micrococcales</taxon>
        <taxon>Micrococcaceae</taxon>
        <taxon>Nesterenkonia</taxon>
    </lineage>
</organism>
<dbReference type="CDD" id="cd06261">
    <property type="entry name" value="TM_PBP2"/>
    <property type="match status" value="1"/>
</dbReference>
<evidence type="ECO:0000313" key="9">
    <source>
        <dbReference type="EMBL" id="GGE58482.1"/>
    </source>
</evidence>
<dbReference type="AlphaFoldDB" id="A0A917ELF5"/>
<evidence type="ECO:0000256" key="2">
    <source>
        <dbReference type="ARBA" id="ARBA00022448"/>
    </source>
</evidence>
<dbReference type="EMBL" id="BMIS01000001">
    <property type="protein sequence ID" value="GGE58482.1"/>
    <property type="molecule type" value="Genomic_DNA"/>
</dbReference>
<keyword evidence="2 7" id="KW-0813">Transport</keyword>
<dbReference type="Pfam" id="PF00528">
    <property type="entry name" value="BPD_transp_1"/>
    <property type="match status" value="1"/>
</dbReference>
<dbReference type="Gene3D" id="1.10.3720.10">
    <property type="entry name" value="MetI-like"/>
    <property type="match status" value="1"/>
</dbReference>
<reference evidence="9" key="1">
    <citation type="journal article" date="2014" name="Int. J. Syst. Evol. Microbiol.">
        <title>Complete genome sequence of Corynebacterium casei LMG S-19264T (=DSM 44701T), isolated from a smear-ripened cheese.</title>
        <authorList>
            <consortium name="US DOE Joint Genome Institute (JGI-PGF)"/>
            <person name="Walter F."/>
            <person name="Albersmeier A."/>
            <person name="Kalinowski J."/>
            <person name="Ruckert C."/>
        </authorList>
    </citation>
    <scope>NUCLEOTIDE SEQUENCE</scope>
    <source>
        <strain evidence="9">CGMCC 1.15388</strain>
    </source>
</reference>
<evidence type="ECO:0000256" key="7">
    <source>
        <dbReference type="RuleBase" id="RU363032"/>
    </source>
</evidence>
<evidence type="ECO:0000256" key="4">
    <source>
        <dbReference type="ARBA" id="ARBA00022692"/>
    </source>
</evidence>
<evidence type="ECO:0000256" key="3">
    <source>
        <dbReference type="ARBA" id="ARBA00022475"/>
    </source>
</evidence>
<dbReference type="PANTHER" id="PTHR43227:SF8">
    <property type="entry name" value="DIACETYLCHITOBIOSE UPTAKE SYSTEM PERMEASE PROTEIN DASB"/>
    <property type="match status" value="1"/>
</dbReference>
<feature type="transmembrane region" description="Helical" evidence="7">
    <location>
        <begin position="279"/>
        <end position="301"/>
    </location>
</feature>
<comment type="similarity">
    <text evidence="7">Belongs to the binding-protein-dependent transport system permease family.</text>
</comment>
<dbReference type="GO" id="GO:0005886">
    <property type="term" value="C:plasma membrane"/>
    <property type="evidence" value="ECO:0007669"/>
    <property type="project" value="UniProtKB-SubCell"/>
</dbReference>
<feature type="transmembrane region" description="Helical" evidence="7">
    <location>
        <begin position="218"/>
        <end position="241"/>
    </location>
</feature>
<dbReference type="InterPro" id="IPR000515">
    <property type="entry name" value="MetI-like"/>
</dbReference>
<name>A0A917ELF5_9MICC</name>
<dbReference type="InterPro" id="IPR050809">
    <property type="entry name" value="UgpAE/MalFG_permease"/>
</dbReference>
<evidence type="ECO:0000256" key="1">
    <source>
        <dbReference type="ARBA" id="ARBA00004651"/>
    </source>
</evidence>
<evidence type="ECO:0000313" key="10">
    <source>
        <dbReference type="Proteomes" id="UP000633136"/>
    </source>
</evidence>
<feature type="transmembrane region" description="Helical" evidence="7">
    <location>
        <begin position="86"/>
        <end position="106"/>
    </location>
</feature>
<evidence type="ECO:0000259" key="8">
    <source>
        <dbReference type="PROSITE" id="PS50928"/>
    </source>
</evidence>
<gene>
    <name evidence="9" type="ORF">GCM10011401_01530</name>
</gene>
<keyword evidence="6 7" id="KW-0472">Membrane</keyword>
<dbReference type="InterPro" id="IPR035906">
    <property type="entry name" value="MetI-like_sf"/>
</dbReference>
<protein>
    <submittedName>
        <fullName evidence="9">Sugar ABC transporter permease</fullName>
    </submittedName>
</protein>
<dbReference type="PANTHER" id="PTHR43227">
    <property type="entry name" value="BLL4140 PROTEIN"/>
    <property type="match status" value="1"/>
</dbReference>
<evidence type="ECO:0000256" key="5">
    <source>
        <dbReference type="ARBA" id="ARBA00022989"/>
    </source>
</evidence>
<reference evidence="9" key="2">
    <citation type="submission" date="2020-09" db="EMBL/GenBank/DDBJ databases">
        <authorList>
            <person name="Sun Q."/>
            <person name="Zhou Y."/>
        </authorList>
    </citation>
    <scope>NUCLEOTIDE SEQUENCE</scope>
    <source>
        <strain evidence="9">CGMCC 1.15388</strain>
    </source>
</reference>
<dbReference type="RefSeq" id="WP_188682071.1">
    <property type="nucleotide sequence ID" value="NZ_BMIS01000001.1"/>
</dbReference>
<feature type="transmembrane region" description="Helical" evidence="7">
    <location>
        <begin position="21"/>
        <end position="41"/>
    </location>
</feature>
<accession>A0A917ELF5</accession>
<dbReference type="GO" id="GO:0055085">
    <property type="term" value="P:transmembrane transport"/>
    <property type="evidence" value="ECO:0007669"/>
    <property type="project" value="InterPro"/>
</dbReference>
<dbReference type="PROSITE" id="PS50928">
    <property type="entry name" value="ABC_TM1"/>
    <property type="match status" value="1"/>
</dbReference>
<comment type="caution">
    <text evidence="9">The sequence shown here is derived from an EMBL/GenBank/DDBJ whole genome shotgun (WGS) entry which is preliminary data.</text>
</comment>
<dbReference type="Proteomes" id="UP000633136">
    <property type="component" value="Unassembled WGS sequence"/>
</dbReference>
<keyword evidence="10" id="KW-1185">Reference proteome</keyword>
<dbReference type="SUPFAM" id="SSF161098">
    <property type="entry name" value="MetI-like"/>
    <property type="match status" value="1"/>
</dbReference>
<sequence length="311" mass="33837">MYAPAPPTPARASRIRQRVTPYALLLLPCALVILALGYPMARQLVMSFQEFGMAQQFGQPPEWVGLDNYLSILSDSYFWVVTGRTLIFTAGAAGATMIIGVGLAVLMQRVSSAVRVTLQLTLIFAWATPVIAAVAIWRLMVDHRHGVVNDVLAGIGLSGFQGFHWLQANTFTFLLVGAVVVIWASTPLVALATYAALTQVDDEVLEAAQLDGADLARTLWHVVLPIIKPVLILLAILQVIWDLRVFPQIYSLQQGAGSTSETNLLGTYIYHTGVGGGSYGMASALAMIMLLLLIILTWRYVRILSRQGDLT</sequence>
<comment type="subcellular location">
    <subcellularLocation>
        <location evidence="1 7">Cell membrane</location>
        <topology evidence="1 7">Multi-pass membrane protein</topology>
    </subcellularLocation>
</comment>
<keyword evidence="4 7" id="KW-0812">Transmembrane</keyword>
<keyword evidence="3" id="KW-1003">Cell membrane</keyword>
<keyword evidence="5 7" id="KW-1133">Transmembrane helix</keyword>
<evidence type="ECO:0000256" key="6">
    <source>
        <dbReference type="ARBA" id="ARBA00023136"/>
    </source>
</evidence>